<reference evidence="2" key="1">
    <citation type="journal article" date="2020" name="Stud. Mycol.">
        <title>101 Dothideomycetes genomes: a test case for predicting lifestyles and emergence of pathogens.</title>
        <authorList>
            <person name="Haridas S."/>
            <person name="Albert R."/>
            <person name="Binder M."/>
            <person name="Bloem J."/>
            <person name="Labutti K."/>
            <person name="Salamov A."/>
            <person name="Andreopoulos B."/>
            <person name="Baker S."/>
            <person name="Barry K."/>
            <person name="Bills G."/>
            <person name="Bluhm B."/>
            <person name="Cannon C."/>
            <person name="Castanera R."/>
            <person name="Culley D."/>
            <person name="Daum C."/>
            <person name="Ezra D."/>
            <person name="Gonzalez J."/>
            <person name="Henrissat B."/>
            <person name="Kuo A."/>
            <person name="Liang C."/>
            <person name="Lipzen A."/>
            <person name="Lutzoni F."/>
            <person name="Magnuson J."/>
            <person name="Mondo S."/>
            <person name="Nolan M."/>
            <person name="Ohm R."/>
            <person name="Pangilinan J."/>
            <person name="Park H.-J."/>
            <person name="Ramirez L."/>
            <person name="Alfaro M."/>
            <person name="Sun H."/>
            <person name="Tritt A."/>
            <person name="Yoshinaga Y."/>
            <person name="Zwiers L.-H."/>
            <person name="Turgeon B."/>
            <person name="Goodwin S."/>
            <person name="Spatafora J."/>
            <person name="Crous P."/>
            <person name="Grigoriev I."/>
        </authorList>
    </citation>
    <scope>NUCLEOTIDE SEQUENCE</scope>
    <source>
        <strain evidence="2">CBS 207.26</strain>
    </source>
</reference>
<feature type="non-terminal residue" evidence="2">
    <location>
        <position position="1"/>
    </location>
</feature>
<name>A0A6A6DM87_9PEZI</name>
<organism evidence="2 3">
    <name type="scientific">Zopfia rhizophila CBS 207.26</name>
    <dbReference type="NCBI Taxonomy" id="1314779"/>
    <lineage>
        <taxon>Eukaryota</taxon>
        <taxon>Fungi</taxon>
        <taxon>Dikarya</taxon>
        <taxon>Ascomycota</taxon>
        <taxon>Pezizomycotina</taxon>
        <taxon>Dothideomycetes</taxon>
        <taxon>Dothideomycetes incertae sedis</taxon>
        <taxon>Zopfiaceae</taxon>
        <taxon>Zopfia</taxon>
    </lineage>
</organism>
<dbReference type="PANTHER" id="PTHR33112:SF16">
    <property type="entry name" value="HETEROKARYON INCOMPATIBILITY DOMAIN-CONTAINING PROTEIN"/>
    <property type="match status" value="1"/>
</dbReference>
<dbReference type="PANTHER" id="PTHR33112">
    <property type="entry name" value="DOMAIN PROTEIN, PUTATIVE-RELATED"/>
    <property type="match status" value="1"/>
</dbReference>
<evidence type="ECO:0000259" key="1">
    <source>
        <dbReference type="Pfam" id="PF06985"/>
    </source>
</evidence>
<evidence type="ECO:0000313" key="2">
    <source>
        <dbReference type="EMBL" id="KAF2179060.1"/>
    </source>
</evidence>
<accession>A0A6A6DM87</accession>
<dbReference type="Proteomes" id="UP000800200">
    <property type="component" value="Unassembled WGS sequence"/>
</dbReference>
<dbReference type="EMBL" id="ML994670">
    <property type="protein sequence ID" value="KAF2179060.1"/>
    <property type="molecule type" value="Genomic_DNA"/>
</dbReference>
<evidence type="ECO:0000313" key="3">
    <source>
        <dbReference type="Proteomes" id="UP000800200"/>
    </source>
</evidence>
<gene>
    <name evidence="2" type="ORF">K469DRAFT_534171</name>
</gene>
<feature type="domain" description="Heterokaryon incompatibility" evidence="1">
    <location>
        <begin position="71"/>
        <end position="164"/>
    </location>
</feature>
<dbReference type="InterPro" id="IPR010730">
    <property type="entry name" value="HET"/>
</dbReference>
<dbReference type="OrthoDB" id="2958217at2759"/>
<feature type="non-terminal residue" evidence="2">
    <location>
        <position position="166"/>
    </location>
</feature>
<dbReference type="AlphaFoldDB" id="A0A6A6DM87"/>
<dbReference type="Pfam" id="PF06985">
    <property type="entry name" value="HET"/>
    <property type="match status" value="1"/>
</dbReference>
<sequence length="166" mass="18741">GRPICHELGSPNALELARTWVTGYIQGDHRSCPPVKDPKLPSRVLRVIQDKGRDSDVVCLHLASPDKEGHYVALSYCWGRQQSFTLTTANFESMRRSMELKELPQTIQDAIHVTRMLGFEYIWVDSLCIIQDSESDKADQVSKMQDIFRNSTMTISAERAADSQNG</sequence>
<proteinExistence type="predicted"/>
<protein>
    <submittedName>
        <fullName evidence="2">HET-domain-containing protein</fullName>
    </submittedName>
</protein>
<keyword evidence="3" id="KW-1185">Reference proteome</keyword>